<dbReference type="EMBL" id="CAXAMN010024528">
    <property type="protein sequence ID" value="CAK9087396.1"/>
    <property type="molecule type" value="Genomic_DNA"/>
</dbReference>
<dbReference type="InterPro" id="IPR001344">
    <property type="entry name" value="Chloro_AB-bd_pln"/>
</dbReference>
<dbReference type="Gene3D" id="1.10.3460.10">
    <property type="entry name" value="Chlorophyll a/b binding protein domain"/>
    <property type="match status" value="2"/>
</dbReference>
<keyword evidence="2" id="KW-0150">Chloroplast</keyword>
<keyword evidence="4" id="KW-0934">Plastid</keyword>
<evidence type="ECO:0000313" key="5">
    <source>
        <dbReference type="EMBL" id="CAK9087396.1"/>
    </source>
</evidence>
<sequence length="432" mass="45081">MSRVGAAAITVGALAAPAFLAPSSSSPGSQLRGAQVSQPAAKTQTSTAAGGVLGAAAVTAVASFLTTKRQSARAGGSVCYAFDPSKQVGATKPLGFFDPAGFTKDIDEKGFKKLRSIELRHARGAMMGSVGLLVQSVYKFPGFESVPSGLAAQWTEPGSNALWLLFCAIGCFDIGLSPWKEDPEDPGNFGDPLNLAKGNITDDIRNRELNNGRFAMFAFLGIVSAELYTGNSAIGQFATAPVKTTTRAGAFCGTSLMAKTERAEQSLQSRRAFDGSSLPGAIAPLGYFDPLGLSGTQERFDKFRAAEVKHGRIAMLAILGAFAGHWATPLGAPAGIAGFQDPIGAKGCVALTFACAFLETGPWSDAYAKEPGNYGDPCDFANIFGITGEKMDEMKTKELSNGRLAMMATIGMCVQEGVFGEKFSDLPAQLGF</sequence>
<evidence type="ECO:0000256" key="2">
    <source>
        <dbReference type="ARBA" id="ARBA00022528"/>
    </source>
</evidence>
<comment type="caution">
    <text evidence="5">The sequence shown here is derived from an EMBL/GenBank/DDBJ whole genome shotgun (WGS) entry which is preliminary data.</text>
</comment>
<dbReference type="Pfam" id="PF00504">
    <property type="entry name" value="Chloroa_b-bind"/>
    <property type="match status" value="2"/>
</dbReference>
<organism evidence="5 6">
    <name type="scientific">Durusdinium trenchii</name>
    <dbReference type="NCBI Taxonomy" id="1381693"/>
    <lineage>
        <taxon>Eukaryota</taxon>
        <taxon>Sar</taxon>
        <taxon>Alveolata</taxon>
        <taxon>Dinophyceae</taxon>
        <taxon>Suessiales</taxon>
        <taxon>Symbiodiniaceae</taxon>
        <taxon>Durusdinium</taxon>
    </lineage>
</organism>
<reference evidence="5 6" key="1">
    <citation type="submission" date="2024-02" db="EMBL/GenBank/DDBJ databases">
        <authorList>
            <person name="Chen Y."/>
            <person name="Shah S."/>
            <person name="Dougan E. K."/>
            <person name="Thang M."/>
            <person name="Chan C."/>
        </authorList>
    </citation>
    <scope>NUCLEOTIDE SEQUENCE [LARGE SCALE GENOMIC DNA]</scope>
</reference>
<proteinExistence type="predicted"/>
<evidence type="ECO:0000256" key="1">
    <source>
        <dbReference type="ARBA" id="ARBA00004229"/>
    </source>
</evidence>
<evidence type="ECO:0000256" key="3">
    <source>
        <dbReference type="ARBA" id="ARBA00022531"/>
    </source>
</evidence>
<dbReference type="PANTHER" id="PTHR21649">
    <property type="entry name" value="CHLOROPHYLL A/B BINDING PROTEIN"/>
    <property type="match status" value="1"/>
</dbReference>
<evidence type="ECO:0000313" key="6">
    <source>
        <dbReference type="Proteomes" id="UP001642484"/>
    </source>
</evidence>
<keyword evidence="6" id="KW-1185">Reference proteome</keyword>
<accession>A0ABP0QJR7</accession>
<comment type="subcellular location">
    <subcellularLocation>
        <location evidence="1">Plastid</location>
        <location evidence="1">Chloroplast</location>
    </subcellularLocation>
</comment>
<evidence type="ECO:0000256" key="4">
    <source>
        <dbReference type="ARBA" id="ARBA00022640"/>
    </source>
</evidence>
<protein>
    <submittedName>
        <fullName evidence="5">Uncharacterized protein</fullName>
    </submittedName>
</protein>
<name>A0ABP0QJR7_9DINO</name>
<keyword evidence="3" id="KW-0602">Photosynthesis</keyword>
<dbReference type="InterPro" id="IPR022796">
    <property type="entry name" value="Chloroa_b-bind"/>
</dbReference>
<gene>
    <name evidence="5" type="ORF">CCMP2556_LOCUS42256</name>
</gene>
<dbReference type="SUPFAM" id="SSF103511">
    <property type="entry name" value="Chlorophyll a-b binding protein"/>
    <property type="match status" value="2"/>
</dbReference>
<dbReference type="Proteomes" id="UP001642484">
    <property type="component" value="Unassembled WGS sequence"/>
</dbReference>